<dbReference type="EMBL" id="FNZA01000006">
    <property type="protein sequence ID" value="SEJ33905.1"/>
    <property type="molecule type" value="Genomic_DNA"/>
</dbReference>
<dbReference type="Proteomes" id="UP000199223">
    <property type="component" value="Unassembled WGS sequence"/>
</dbReference>
<dbReference type="GO" id="GO:0016787">
    <property type="term" value="F:hydrolase activity"/>
    <property type="evidence" value="ECO:0007669"/>
    <property type="project" value="UniProtKB-KW"/>
</dbReference>
<evidence type="ECO:0000313" key="3">
    <source>
        <dbReference type="Proteomes" id="UP000199223"/>
    </source>
</evidence>
<feature type="chain" id="PRO_5011616652" evidence="1">
    <location>
        <begin position="23"/>
        <end position="423"/>
    </location>
</feature>
<keyword evidence="3" id="KW-1185">Reference proteome</keyword>
<proteinExistence type="predicted"/>
<dbReference type="AlphaFoldDB" id="A0A1H6YAW0"/>
<dbReference type="InterPro" id="IPR017853">
    <property type="entry name" value="GH"/>
</dbReference>
<sequence>MRGCGLGRWVLLLALGLSSAQAARLTLGAVLGPIDPLSVNGFNVGFNMSVAEATGAVKSVAPSSLRYPPGNVGDEQDLTKAALQGFVSTLELTGGGVQATVETRVFATRPESKNRPEDAAQAARDARALGLKVAYWEIGNEPDLYATNRGRPEWTPERYCATFRAQRAAILKVDPQAKFAGPAVSNGQGRAAEFLKAFVRGCGDVVDLLTWHEYPSDGSLSDEAALATAARVSEHLAAFRALWADPQDNPLGHTRAVGFGVTEYGLSYRTEKSRHLADQVAALWAAETTLRLAEGGGRLAQYFALIGSGNHGLVDQAGFPRPTLYAFQQLRHFRGEALALTADDPALWPHAAREGKRLTVLVTNTATGPRSLTPDLPGYALIGGKTFTAQTVEDEADFIRLPLRGDLTLPPRSFTRLVYKEQP</sequence>
<reference evidence="3" key="1">
    <citation type="submission" date="2016-10" db="EMBL/GenBank/DDBJ databases">
        <authorList>
            <person name="Varghese N."/>
            <person name="Submissions S."/>
        </authorList>
    </citation>
    <scope>NUCLEOTIDE SEQUENCE [LARGE SCALE GENOMIC DNA]</scope>
    <source>
        <strain evidence="3">CGMCC 1.10218</strain>
    </source>
</reference>
<feature type="signal peptide" evidence="1">
    <location>
        <begin position="1"/>
        <end position="22"/>
    </location>
</feature>
<dbReference type="SUPFAM" id="SSF51445">
    <property type="entry name" value="(Trans)glycosidases"/>
    <property type="match status" value="1"/>
</dbReference>
<evidence type="ECO:0000256" key="1">
    <source>
        <dbReference type="SAM" id="SignalP"/>
    </source>
</evidence>
<dbReference type="STRING" id="856736.SAMN04488058_10691"/>
<dbReference type="RefSeq" id="WP_245745356.1">
    <property type="nucleotide sequence ID" value="NZ_FNZA01000006.1"/>
</dbReference>
<organism evidence="2 3">
    <name type="scientific">Deinococcus reticulitermitis</name>
    <dbReference type="NCBI Taxonomy" id="856736"/>
    <lineage>
        <taxon>Bacteria</taxon>
        <taxon>Thermotogati</taxon>
        <taxon>Deinococcota</taxon>
        <taxon>Deinococci</taxon>
        <taxon>Deinococcales</taxon>
        <taxon>Deinococcaceae</taxon>
        <taxon>Deinococcus</taxon>
    </lineage>
</organism>
<keyword evidence="1" id="KW-0732">Signal</keyword>
<accession>A0A1H6YAW0</accession>
<dbReference type="Gene3D" id="3.20.20.80">
    <property type="entry name" value="Glycosidases"/>
    <property type="match status" value="1"/>
</dbReference>
<protein>
    <submittedName>
        <fullName evidence="2">Glycosyl hydrolases family 39</fullName>
    </submittedName>
</protein>
<gene>
    <name evidence="2" type="ORF">SAMN04488058_10691</name>
</gene>
<keyword evidence="2" id="KW-0378">Hydrolase</keyword>
<evidence type="ECO:0000313" key="2">
    <source>
        <dbReference type="EMBL" id="SEJ33905.1"/>
    </source>
</evidence>
<name>A0A1H6YAW0_9DEIO</name>